<evidence type="ECO:0000256" key="1">
    <source>
        <dbReference type="SAM" id="MobiDB-lite"/>
    </source>
</evidence>
<dbReference type="Gramene" id="KFK23270">
    <property type="protein sequence ID" value="KFK23270"/>
    <property type="gene ID" value="AALP_AAs62148U000100"/>
</dbReference>
<evidence type="ECO:0000313" key="3">
    <source>
        <dbReference type="Proteomes" id="UP000029120"/>
    </source>
</evidence>
<dbReference type="AlphaFoldDB" id="A0A087G068"/>
<proteinExistence type="predicted"/>
<organism evidence="2 3">
    <name type="scientific">Arabis alpina</name>
    <name type="common">Alpine rock-cress</name>
    <dbReference type="NCBI Taxonomy" id="50452"/>
    <lineage>
        <taxon>Eukaryota</taxon>
        <taxon>Viridiplantae</taxon>
        <taxon>Streptophyta</taxon>
        <taxon>Embryophyta</taxon>
        <taxon>Tracheophyta</taxon>
        <taxon>Spermatophyta</taxon>
        <taxon>Magnoliopsida</taxon>
        <taxon>eudicotyledons</taxon>
        <taxon>Gunneridae</taxon>
        <taxon>Pentapetalae</taxon>
        <taxon>rosids</taxon>
        <taxon>malvids</taxon>
        <taxon>Brassicales</taxon>
        <taxon>Brassicaceae</taxon>
        <taxon>Arabideae</taxon>
        <taxon>Arabis</taxon>
    </lineage>
</organism>
<feature type="compositionally biased region" description="Acidic residues" evidence="1">
    <location>
        <begin position="48"/>
        <end position="59"/>
    </location>
</feature>
<keyword evidence="3" id="KW-1185">Reference proteome</keyword>
<gene>
    <name evidence="2" type="ORF">AALP_AAs62148U000100</name>
</gene>
<sequence>MIRDILGGCMDEDFWELDAPVSKKKKSKTKDDSPSSKKKKNKAKVVEESEDDDEDEDDSPVEKKKKITKSKKMKAIVVVDESEDESPAQKKEKKKEKETEGGVIAEVLKLLQEMASTIANFDSRITALEGKGNVLKVVGDEQSNTADGGDASEEDDDL</sequence>
<protein>
    <submittedName>
        <fullName evidence="2">Uncharacterized protein</fullName>
    </submittedName>
</protein>
<feature type="compositionally biased region" description="Basic and acidic residues" evidence="1">
    <location>
        <begin position="87"/>
        <end position="100"/>
    </location>
</feature>
<feature type="non-terminal residue" evidence="2">
    <location>
        <position position="158"/>
    </location>
</feature>
<reference evidence="3" key="1">
    <citation type="journal article" date="2015" name="Nat. Plants">
        <title>Genome expansion of Arabis alpina linked with retrotransposition and reduced symmetric DNA methylation.</title>
        <authorList>
            <person name="Willing E.M."/>
            <person name="Rawat V."/>
            <person name="Mandakova T."/>
            <person name="Maumus F."/>
            <person name="James G.V."/>
            <person name="Nordstroem K.J."/>
            <person name="Becker C."/>
            <person name="Warthmann N."/>
            <person name="Chica C."/>
            <person name="Szarzynska B."/>
            <person name="Zytnicki M."/>
            <person name="Albani M.C."/>
            <person name="Kiefer C."/>
            <person name="Bergonzi S."/>
            <person name="Castaings L."/>
            <person name="Mateos J.L."/>
            <person name="Berns M.C."/>
            <person name="Bujdoso N."/>
            <person name="Piofczyk T."/>
            <person name="de Lorenzo L."/>
            <person name="Barrero-Sicilia C."/>
            <person name="Mateos I."/>
            <person name="Piednoel M."/>
            <person name="Hagmann J."/>
            <person name="Chen-Min-Tao R."/>
            <person name="Iglesias-Fernandez R."/>
            <person name="Schuster S.C."/>
            <person name="Alonso-Blanco C."/>
            <person name="Roudier F."/>
            <person name="Carbonero P."/>
            <person name="Paz-Ares J."/>
            <person name="Davis S.J."/>
            <person name="Pecinka A."/>
            <person name="Quesneville H."/>
            <person name="Colot V."/>
            <person name="Lysak M.A."/>
            <person name="Weigel D."/>
            <person name="Coupland G."/>
            <person name="Schneeberger K."/>
        </authorList>
    </citation>
    <scope>NUCLEOTIDE SEQUENCE [LARGE SCALE GENOMIC DNA]</scope>
    <source>
        <strain evidence="3">cv. Pajares</strain>
    </source>
</reference>
<dbReference type="EMBL" id="KL980683">
    <property type="protein sequence ID" value="KFK23270.1"/>
    <property type="molecule type" value="Genomic_DNA"/>
</dbReference>
<accession>A0A087G068</accession>
<feature type="compositionally biased region" description="Basic residues" evidence="1">
    <location>
        <begin position="63"/>
        <end position="74"/>
    </location>
</feature>
<evidence type="ECO:0000313" key="2">
    <source>
        <dbReference type="EMBL" id="KFK23270.1"/>
    </source>
</evidence>
<feature type="region of interest" description="Disordered" evidence="1">
    <location>
        <begin position="139"/>
        <end position="158"/>
    </location>
</feature>
<dbReference type="Proteomes" id="UP000029120">
    <property type="component" value="Unassembled WGS sequence"/>
</dbReference>
<feature type="region of interest" description="Disordered" evidence="1">
    <location>
        <begin position="16"/>
        <end position="103"/>
    </location>
</feature>
<name>A0A087G068_ARAAL</name>